<dbReference type="InterPro" id="IPR036570">
    <property type="entry name" value="HORMA_dom_sf"/>
</dbReference>
<dbReference type="InterPro" id="IPR051294">
    <property type="entry name" value="HORMA_MeioticProgression"/>
</dbReference>
<keyword evidence="5" id="KW-0469">Meiosis</keyword>
<evidence type="ECO:0000256" key="1">
    <source>
        <dbReference type="ARBA" id="ARBA00004123"/>
    </source>
</evidence>
<dbReference type="Proteomes" id="UP000261520">
    <property type="component" value="Unplaced"/>
</dbReference>
<evidence type="ECO:0000313" key="8">
    <source>
        <dbReference type="Proteomes" id="UP000261520"/>
    </source>
</evidence>
<sequence length="301" mass="34270">MTSGRGQKKCHSAKVSVKSRDRETCFQLECTTSTRDTQLLPNQVASEQQSLIVVKKLLAIAVSGITYLRGLFPEKAYGTKHVDDQKVMILREEKTCPGASQIWFIVQFSSGADRVISLWINKVSNLTTLFQKVTEFYQFRFQYTKKGSQMDKDKNKVSSMACGNTKKASMLLVRKLYTLMQNLGPLPDNVCLNMKLAYYEDVTPQDYQPPGFKETDGDSMGFEREPVKLNMGEVVTPYHTLKLDMATERQRLEQVISDSNFTIYILSHSLQDDNTQISVRCTLPTNERFTCSPMCIIMCRI</sequence>
<comment type="subcellular location">
    <subcellularLocation>
        <location evidence="2">Chromosome</location>
    </subcellularLocation>
    <subcellularLocation>
        <location evidence="1">Nucleus</location>
    </subcellularLocation>
</comment>
<dbReference type="PROSITE" id="PS50815">
    <property type="entry name" value="HORMA"/>
    <property type="match status" value="1"/>
</dbReference>
<protein>
    <recommendedName>
        <fullName evidence="6">HORMA domain-containing protein</fullName>
    </recommendedName>
</protein>
<dbReference type="PANTHER" id="PTHR48225">
    <property type="entry name" value="HORMA DOMAIN-CONTAINING PROTEIN 1"/>
    <property type="match status" value="1"/>
</dbReference>
<dbReference type="InterPro" id="IPR003511">
    <property type="entry name" value="HORMA_dom"/>
</dbReference>
<keyword evidence="3" id="KW-0158">Chromosome</keyword>
<organism evidence="7 8">
    <name type="scientific">Periophthalmus magnuspinnatus</name>
    <dbReference type="NCBI Taxonomy" id="409849"/>
    <lineage>
        <taxon>Eukaryota</taxon>
        <taxon>Metazoa</taxon>
        <taxon>Chordata</taxon>
        <taxon>Craniata</taxon>
        <taxon>Vertebrata</taxon>
        <taxon>Euteleostomi</taxon>
        <taxon>Actinopterygii</taxon>
        <taxon>Neopterygii</taxon>
        <taxon>Teleostei</taxon>
        <taxon>Neoteleostei</taxon>
        <taxon>Acanthomorphata</taxon>
        <taxon>Gobiaria</taxon>
        <taxon>Gobiiformes</taxon>
        <taxon>Gobioidei</taxon>
        <taxon>Gobiidae</taxon>
        <taxon>Oxudercinae</taxon>
        <taxon>Periophthalmus</taxon>
    </lineage>
</organism>
<accession>A0A3B4AGJ1</accession>
<keyword evidence="4" id="KW-0539">Nucleus</keyword>
<dbReference type="Ensembl" id="ENSPMGT00000016798.1">
    <property type="protein sequence ID" value="ENSPMGP00000015744.1"/>
    <property type="gene ID" value="ENSPMGG00000012894.1"/>
</dbReference>
<dbReference type="AlphaFoldDB" id="A0A3B4AGJ1"/>
<dbReference type="PANTHER" id="PTHR48225:SF3">
    <property type="entry name" value="HORMA DOMAIN-CONTAINING PROTEIN 1"/>
    <property type="match status" value="1"/>
</dbReference>
<evidence type="ECO:0000259" key="6">
    <source>
        <dbReference type="PROSITE" id="PS50815"/>
    </source>
</evidence>
<feature type="domain" description="HORMA" evidence="6">
    <location>
        <begin position="48"/>
        <end position="245"/>
    </location>
</feature>
<dbReference type="Pfam" id="PF02301">
    <property type="entry name" value="HORMA"/>
    <property type="match status" value="1"/>
</dbReference>
<keyword evidence="8" id="KW-1185">Reference proteome</keyword>
<evidence type="ECO:0000313" key="7">
    <source>
        <dbReference type="Ensembl" id="ENSPMGP00000015744.1"/>
    </source>
</evidence>
<reference evidence="7" key="1">
    <citation type="submission" date="2025-08" db="UniProtKB">
        <authorList>
            <consortium name="Ensembl"/>
        </authorList>
    </citation>
    <scope>IDENTIFICATION</scope>
</reference>
<dbReference type="GO" id="GO:0005634">
    <property type="term" value="C:nucleus"/>
    <property type="evidence" value="ECO:0007669"/>
    <property type="project" value="UniProtKB-SubCell"/>
</dbReference>
<evidence type="ECO:0000256" key="5">
    <source>
        <dbReference type="ARBA" id="ARBA00023254"/>
    </source>
</evidence>
<dbReference type="Gene3D" id="3.30.900.10">
    <property type="entry name" value="HORMA domain"/>
    <property type="match status" value="1"/>
</dbReference>
<dbReference type="GO" id="GO:0005694">
    <property type="term" value="C:chromosome"/>
    <property type="evidence" value="ECO:0007669"/>
    <property type="project" value="UniProtKB-SubCell"/>
</dbReference>
<proteinExistence type="predicted"/>
<dbReference type="SUPFAM" id="SSF56019">
    <property type="entry name" value="The spindle assembly checkpoint protein mad2"/>
    <property type="match status" value="1"/>
</dbReference>
<evidence type="ECO:0000256" key="2">
    <source>
        <dbReference type="ARBA" id="ARBA00004286"/>
    </source>
</evidence>
<evidence type="ECO:0000256" key="3">
    <source>
        <dbReference type="ARBA" id="ARBA00022454"/>
    </source>
</evidence>
<dbReference type="GO" id="GO:0051321">
    <property type="term" value="P:meiotic cell cycle"/>
    <property type="evidence" value="ECO:0007669"/>
    <property type="project" value="UniProtKB-KW"/>
</dbReference>
<evidence type="ECO:0000256" key="4">
    <source>
        <dbReference type="ARBA" id="ARBA00023242"/>
    </source>
</evidence>
<name>A0A3B4AGJ1_9GOBI</name>
<dbReference type="STRING" id="409849.ENSPMGP00000015744"/>
<reference evidence="7" key="2">
    <citation type="submission" date="2025-09" db="UniProtKB">
        <authorList>
            <consortium name="Ensembl"/>
        </authorList>
    </citation>
    <scope>IDENTIFICATION</scope>
</reference>